<sequence length="75" mass="8063">MADMATGAPSRTWLVSVDLPIEAASPTEAARQFWQYVAELGPAQLPVFVAPSDDELSLRAYVAGAEVNLDPEEDD</sequence>
<proteinExistence type="predicted"/>
<reference evidence="1" key="1">
    <citation type="journal article" date="2014" name="Int. J. Syst. Evol. Microbiol.">
        <title>Complete genome sequence of Corynebacterium casei LMG S-19264T (=DSM 44701T), isolated from a smear-ripened cheese.</title>
        <authorList>
            <consortium name="US DOE Joint Genome Institute (JGI-PGF)"/>
            <person name="Walter F."/>
            <person name="Albersmeier A."/>
            <person name="Kalinowski J."/>
            <person name="Ruckert C."/>
        </authorList>
    </citation>
    <scope>NUCLEOTIDE SEQUENCE</scope>
    <source>
        <strain evidence="1">JCM 3091</strain>
    </source>
</reference>
<dbReference type="EMBL" id="BMQC01000007">
    <property type="protein sequence ID" value="GGK30275.1"/>
    <property type="molecule type" value="Genomic_DNA"/>
</dbReference>
<dbReference type="Proteomes" id="UP000662200">
    <property type="component" value="Unassembled WGS sequence"/>
</dbReference>
<evidence type="ECO:0000313" key="2">
    <source>
        <dbReference type="Proteomes" id="UP000662200"/>
    </source>
</evidence>
<accession>A0A8J3BRM5</accession>
<reference evidence="1" key="2">
    <citation type="submission" date="2020-09" db="EMBL/GenBank/DDBJ databases">
        <authorList>
            <person name="Sun Q."/>
            <person name="Ohkuma M."/>
        </authorList>
    </citation>
    <scope>NUCLEOTIDE SEQUENCE</scope>
    <source>
        <strain evidence="1">JCM 3091</strain>
    </source>
</reference>
<comment type="caution">
    <text evidence="1">The sequence shown here is derived from an EMBL/GenBank/DDBJ whole genome shotgun (WGS) entry which is preliminary data.</text>
</comment>
<gene>
    <name evidence="1" type="ORF">GCM10010124_23780</name>
</gene>
<keyword evidence="2" id="KW-1185">Reference proteome</keyword>
<evidence type="ECO:0000313" key="1">
    <source>
        <dbReference type="EMBL" id="GGK30275.1"/>
    </source>
</evidence>
<name>A0A8J3BRM5_9ACTN</name>
<dbReference type="AlphaFoldDB" id="A0A8J3BRM5"/>
<protein>
    <submittedName>
        <fullName evidence="1">Uncharacterized protein</fullName>
    </submittedName>
</protein>
<organism evidence="1 2">
    <name type="scientific">Pilimelia terevasa</name>
    <dbReference type="NCBI Taxonomy" id="53372"/>
    <lineage>
        <taxon>Bacteria</taxon>
        <taxon>Bacillati</taxon>
        <taxon>Actinomycetota</taxon>
        <taxon>Actinomycetes</taxon>
        <taxon>Micromonosporales</taxon>
        <taxon>Micromonosporaceae</taxon>
        <taxon>Pilimelia</taxon>
    </lineage>
</organism>